<evidence type="ECO:0000313" key="2">
    <source>
        <dbReference type="Proteomes" id="UP000299102"/>
    </source>
</evidence>
<gene>
    <name evidence="1" type="ORF">EVAR_30546_1</name>
</gene>
<dbReference type="AlphaFoldDB" id="A0A4C1VN04"/>
<evidence type="ECO:0000313" key="1">
    <source>
        <dbReference type="EMBL" id="GBP40488.1"/>
    </source>
</evidence>
<keyword evidence="2" id="KW-1185">Reference proteome</keyword>
<reference evidence="1 2" key="1">
    <citation type="journal article" date="2019" name="Commun. Biol.">
        <title>The bagworm genome reveals a unique fibroin gene that provides high tensile strength.</title>
        <authorList>
            <person name="Kono N."/>
            <person name="Nakamura H."/>
            <person name="Ohtoshi R."/>
            <person name="Tomita M."/>
            <person name="Numata K."/>
            <person name="Arakawa K."/>
        </authorList>
    </citation>
    <scope>NUCLEOTIDE SEQUENCE [LARGE SCALE GENOMIC DNA]</scope>
</reference>
<dbReference type="EMBL" id="BGZK01000382">
    <property type="protein sequence ID" value="GBP40488.1"/>
    <property type="molecule type" value="Genomic_DNA"/>
</dbReference>
<proteinExistence type="predicted"/>
<name>A0A4C1VN04_EUMVA</name>
<dbReference type="Proteomes" id="UP000299102">
    <property type="component" value="Unassembled WGS sequence"/>
</dbReference>
<organism evidence="1 2">
    <name type="scientific">Eumeta variegata</name>
    <name type="common">Bagworm moth</name>
    <name type="synonym">Eumeta japonica</name>
    <dbReference type="NCBI Taxonomy" id="151549"/>
    <lineage>
        <taxon>Eukaryota</taxon>
        <taxon>Metazoa</taxon>
        <taxon>Ecdysozoa</taxon>
        <taxon>Arthropoda</taxon>
        <taxon>Hexapoda</taxon>
        <taxon>Insecta</taxon>
        <taxon>Pterygota</taxon>
        <taxon>Neoptera</taxon>
        <taxon>Endopterygota</taxon>
        <taxon>Lepidoptera</taxon>
        <taxon>Glossata</taxon>
        <taxon>Ditrysia</taxon>
        <taxon>Tineoidea</taxon>
        <taxon>Psychidae</taxon>
        <taxon>Oiketicinae</taxon>
        <taxon>Eumeta</taxon>
    </lineage>
</organism>
<comment type="caution">
    <text evidence="1">The sequence shown here is derived from an EMBL/GenBank/DDBJ whole genome shotgun (WGS) entry which is preliminary data.</text>
</comment>
<accession>A0A4C1VN04</accession>
<protein>
    <submittedName>
        <fullName evidence="1">Uncharacterized protein</fullName>
    </submittedName>
</protein>
<sequence>MEWIERCMCHLWCGATTSLANEPAPSWSHVIRYPELLTSPRKKSSRFRKTKTSYDVRISYHVADILVTSLFGSARGRAEPQLSRSLRELSEKLNILFDFINHFPGVLGGSA</sequence>